<dbReference type="AlphaFoldDB" id="A0A655WY75"/>
<protein>
    <submittedName>
        <fullName evidence="1">Uncharacterized protein</fullName>
    </submittedName>
</protein>
<evidence type="ECO:0000313" key="2">
    <source>
        <dbReference type="Proteomes" id="UP000046067"/>
    </source>
</evidence>
<dbReference type="RefSeq" id="WP_053034454.1">
    <property type="nucleotide sequence ID" value="NZ_CWSO01000008.1"/>
</dbReference>
<evidence type="ECO:0000313" key="1">
    <source>
        <dbReference type="EMBL" id="CSC00774.1"/>
    </source>
</evidence>
<gene>
    <name evidence="1" type="ORF">ERS013201_01526</name>
</gene>
<name>A0A655WY75_VIBCL</name>
<dbReference type="Proteomes" id="UP000046067">
    <property type="component" value="Unassembled WGS sequence"/>
</dbReference>
<organism evidence="1 2">
    <name type="scientific">Vibrio cholerae</name>
    <dbReference type="NCBI Taxonomy" id="666"/>
    <lineage>
        <taxon>Bacteria</taxon>
        <taxon>Pseudomonadati</taxon>
        <taxon>Pseudomonadota</taxon>
        <taxon>Gammaproteobacteria</taxon>
        <taxon>Vibrionales</taxon>
        <taxon>Vibrionaceae</taxon>
        <taxon>Vibrio</taxon>
    </lineage>
</organism>
<reference evidence="1 2" key="1">
    <citation type="submission" date="2015-07" db="EMBL/GenBank/DDBJ databases">
        <authorList>
            <consortium name="Pathogen Informatics"/>
        </authorList>
    </citation>
    <scope>NUCLEOTIDE SEQUENCE [LARGE SCALE GENOMIC DNA]</scope>
    <source>
        <strain evidence="1 2">A325</strain>
    </source>
</reference>
<sequence>MAITAKKQSPAQSMNPFVVIQLTSGVLPRFLQFKSYDESGQHVFHVTSDKKRAHQMPLPTAKAVLHKIKRDWPLAKISSLVQ</sequence>
<proteinExistence type="predicted"/>
<accession>A0A655WY75</accession>
<dbReference type="EMBL" id="CWQJ01000008">
    <property type="protein sequence ID" value="CSC00774.1"/>
    <property type="molecule type" value="Genomic_DNA"/>
</dbReference>